<gene>
    <name evidence="1" type="ORF">SAMN05421819_3232</name>
</gene>
<accession>A0A1H6ALC8</accession>
<keyword evidence="2" id="KW-1185">Reference proteome</keyword>
<dbReference type="EMBL" id="FNVA01000005">
    <property type="protein sequence ID" value="SEG49341.1"/>
    <property type="molecule type" value="Genomic_DNA"/>
</dbReference>
<sequence length="199" mass="22249">MTVPRDDCLMETQRTAVEVGTTRPFTRRDILRSLSAVAGSFALPGWSPVPHVASGASIHCTPAPTFPVPLTVGTWRSEAFPVGKHDYHVWLNVDRRLPLDQLDCDLGPPRPNHRCDTPPLLHVEWKVWDGDAPVRSYSANPPKAAGWGADATSCFLGDFEGKWKGMFTLEWNVLQDGGRLKDLHPRIEIVKNPGYWCWL</sequence>
<organism evidence="1 2">
    <name type="scientific">Bryocella elongata</name>
    <dbReference type="NCBI Taxonomy" id="863522"/>
    <lineage>
        <taxon>Bacteria</taxon>
        <taxon>Pseudomonadati</taxon>
        <taxon>Acidobacteriota</taxon>
        <taxon>Terriglobia</taxon>
        <taxon>Terriglobales</taxon>
        <taxon>Acidobacteriaceae</taxon>
        <taxon>Bryocella</taxon>
    </lineage>
</organism>
<dbReference type="InterPro" id="IPR006311">
    <property type="entry name" value="TAT_signal"/>
</dbReference>
<dbReference type="Proteomes" id="UP000236728">
    <property type="component" value="Unassembled WGS sequence"/>
</dbReference>
<dbReference type="PROSITE" id="PS51318">
    <property type="entry name" value="TAT"/>
    <property type="match status" value="1"/>
</dbReference>
<evidence type="ECO:0000313" key="2">
    <source>
        <dbReference type="Proteomes" id="UP000236728"/>
    </source>
</evidence>
<name>A0A1H6ALC8_9BACT</name>
<dbReference type="AlphaFoldDB" id="A0A1H6ALC8"/>
<protein>
    <submittedName>
        <fullName evidence="1">Uncharacterized protein</fullName>
    </submittedName>
</protein>
<proteinExistence type="predicted"/>
<reference evidence="1 2" key="1">
    <citation type="submission" date="2016-10" db="EMBL/GenBank/DDBJ databases">
        <authorList>
            <person name="de Groot N.N."/>
        </authorList>
    </citation>
    <scope>NUCLEOTIDE SEQUENCE [LARGE SCALE GENOMIC DNA]</scope>
    <source>
        <strain evidence="1 2">DSM 22489</strain>
    </source>
</reference>
<evidence type="ECO:0000313" key="1">
    <source>
        <dbReference type="EMBL" id="SEG49341.1"/>
    </source>
</evidence>